<dbReference type="EMBL" id="JAENHL010000007">
    <property type="protein sequence ID" value="MBK1868372.1"/>
    <property type="molecule type" value="Genomic_DNA"/>
</dbReference>
<comment type="caution">
    <text evidence="1">The sequence shown here is derived from an EMBL/GenBank/DDBJ whole genome shotgun (WGS) entry which is preliminary data.</text>
</comment>
<organism evidence="1 2">
    <name type="scientific">Taklimakanibacter albus</name>
    <dbReference type="NCBI Taxonomy" id="2800327"/>
    <lineage>
        <taxon>Bacteria</taxon>
        <taxon>Pseudomonadati</taxon>
        <taxon>Pseudomonadota</taxon>
        <taxon>Alphaproteobacteria</taxon>
        <taxon>Hyphomicrobiales</taxon>
        <taxon>Aestuariivirgaceae</taxon>
        <taxon>Taklimakanibacter</taxon>
    </lineage>
</organism>
<accession>A0ACC5R6X9</accession>
<evidence type="ECO:0000313" key="2">
    <source>
        <dbReference type="Proteomes" id="UP000616151"/>
    </source>
</evidence>
<name>A0ACC5R6X9_9HYPH</name>
<protein>
    <submittedName>
        <fullName evidence="1">Autotransporter outer membrane beta-barrel domain-containing protein</fullName>
    </submittedName>
</protein>
<reference evidence="1" key="1">
    <citation type="submission" date="2021-01" db="EMBL/GenBank/DDBJ databases">
        <authorList>
            <person name="Sun Q."/>
        </authorList>
    </citation>
    <scope>NUCLEOTIDE SEQUENCE</scope>
    <source>
        <strain evidence="1">YIM B02566</strain>
    </source>
</reference>
<sequence>MGQPFDWMPTGGHGKRSVGRVLRNRLAVTTILAVAPFLGYGRQAYAACEPAAAPLTHLCTDASPGQFFFVNNANFATGTPTYVTTGGLGIEGLGNQRFTDNQASTSITNSSYYSRGLSVVSTGDLGETPGAVTIFTDGTIGGTAHGIYARNEGSGDITITANGSVTGTDFGGDTYVKNDGIYAKNFGANLTVTTGIGSTITGEHNGIDARNYGSGNLTITTNGDVTGDKFDAIYAVNSGDALSVTVNAQSVVKGFGNGIGAFNNGSGDLAIKVDGSVTSEGYDGIHARNEGANLIITTGVGSSIRGEGPSPESEDEDSNGIDAVNEGSGYLKITADGEVFGNFNDGIYAKNEGTDLIIETGTQSVVKGGGNGIGAYNYGSGNLSINAQGVVGGYSQAGDGIKAYNSADGGYLKIVTGTQAVTGGDDGIQAENLGDGDLTITINGAVTGKNGNGITAINNGDEFYNTETEEWEPAFGRNLTITTNAAVTGKFYGIEALNHGTGDLTITANGNVTGQEEDGIYAYNSEIGRGASVTTGAAASITGKYDGIDARNYGEGNLEITADGNVTGQNGDGIFARNVEERLYIGADEEVEGNALALTITTGPASVVTGKLNGIYAQDTGMGNFEITVNGRVTGETRDGIYAFDGSEGYDTQILDVNEDAYHFSIFTGAASIVTGKENGINALNFGNGDLNIEVNGQVTGSSRDGIHAINNPFGVHDLTIGTGLGSVVIGAKDGIDATQGSGGSFEITVDGTVTGLGESCKDSKDSKDSKDDCKDSKDDFGFGIKAFNDQGDSATEIEIGAAGLVQGKAAGVYARSWDGQGITITNAGIVRNLSQLPGDLAIVTNGGAAEIGNTGAIIGTVSLSSFDDTFNNDGLWSTTGANEFGDGEEDEVNNSGVLVAAVTQGTSENPTLTGLERFNNSGAISLIDGGAEDTLEITGVLAGQTEYKSEGGLLGVDAILGPEGKADELQISGNVTGVTKVHVNVVGATGFNDEGIAVVRVFSGTTGDGDFVLDGPLNAGFYTWDMRYDDTLKQHELFSSGVGIGAEEFAGGMTATQDLWFQTLGTLLGRQMDLRSLIGGTSVTPVADFAEPVSPTPVARVTPGFWVSGLGAYLKRDDEQDGFTLDRTQTIWGGLAGFDFGTQDVGDALLFGVFGGYMSSKLKFDETNTEWNYEGPTVGAYATYLDRAFFVDVTVKADFLDIEIDPEDLAPDADDGDTDALNIGGRIDTGYKFGESMFVEPQASLAVVHSEIDDVDVFGGTVQFDDETSVRGRLGLRVGFDHQASDMTVFTGDVIASVWEDFSGDNNATIADPALPSFGVSDDPGSTMGDISVGFGVAAPEGWSGFLRGNYQFANDYDAYSGNAGLRYSW</sequence>
<proteinExistence type="predicted"/>
<evidence type="ECO:0000313" key="1">
    <source>
        <dbReference type="EMBL" id="MBK1868372.1"/>
    </source>
</evidence>
<dbReference type="Proteomes" id="UP000616151">
    <property type="component" value="Unassembled WGS sequence"/>
</dbReference>
<keyword evidence="2" id="KW-1185">Reference proteome</keyword>
<gene>
    <name evidence="1" type="ORF">JHL16_18610</name>
</gene>